<proteinExistence type="predicted"/>
<keyword evidence="2" id="KW-1185">Reference proteome</keyword>
<dbReference type="EMBL" id="RCHU02000002">
    <property type="protein sequence ID" value="KAL3603169.1"/>
    <property type="molecule type" value="Genomic_DNA"/>
</dbReference>
<dbReference type="Proteomes" id="UP000309997">
    <property type="component" value="Unassembled WGS sequence"/>
</dbReference>
<comment type="caution">
    <text evidence="1">The sequence shown here is derived from an EMBL/GenBank/DDBJ whole genome shotgun (WGS) entry which is preliminary data.</text>
</comment>
<protein>
    <submittedName>
        <fullName evidence="1">Uncharacterized protein</fullName>
    </submittedName>
</protein>
<evidence type="ECO:0000313" key="1">
    <source>
        <dbReference type="EMBL" id="KAL3603169.1"/>
    </source>
</evidence>
<gene>
    <name evidence="1" type="ORF">D5086_004028</name>
</gene>
<evidence type="ECO:0000313" key="2">
    <source>
        <dbReference type="Proteomes" id="UP000309997"/>
    </source>
</evidence>
<accession>A0ACC4CP81</accession>
<sequence>MRAALLMLTPNLSSLMKPLLPHVWIVCGCEASLERRPPVFLCLIQEMHVENTESSSMPDMAAVNLLHGDLVLVGNGISLALRIPVQGLFLKFVVLQSECK</sequence>
<reference evidence="1 2" key="1">
    <citation type="journal article" date="2024" name="Plant Biotechnol. J.">
        <title>Genome and CRISPR/Cas9 system of a widespread forest tree (Populus alba) in the world.</title>
        <authorList>
            <person name="Liu Y.J."/>
            <person name="Jiang P.F."/>
            <person name="Han X.M."/>
            <person name="Li X.Y."/>
            <person name="Wang H.M."/>
            <person name="Wang Y.J."/>
            <person name="Wang X.X."/>
            <person name="Zeng Q.Y."/>
        </authorList>
    </citation>
    <scope>NUCLEOTIDE SEQUENCE [LARGE SCALE GENOMIC DNA]</scope>
    <source>
        <strain evidence="2">cv. PAL-ZL1</strain>
    </source>
</reference>
<name>A0ACC4CP81_POPAL</name>
<organism evidence="1 2">
    <name type="scientific">Populus alba</name>
    <name type="common">White poplar</name>
    <dbReference type="NCBI Taxonomy" id="43335"/>
    <lineage>
        <taxon>Eukaryota</taxon>
        <taxon>Viridiplantae</taxon>
        <taxon>Streptophyta</taxon>
        <taxon>Embryophyta</taxon>
        <taxon>Tracheophyta</taxon>
        <taxon>Spermatophyta</taxon>
        <taxon>Magnoliopsida</taxon>
        <taxon>eudicotyledons</taxon>
        <taxon>Gunneridae</taxon>
        <taxon>Pentapetalae</taxon>
        <taxon>rosids</taxon>
        <taxon>fabids</taxon>
        <taxon>Malpighiales</taxon>
        <taxon>Salicaceae</taxon>
        <taxon>Saliceae</taxon>
        <taxon>Populus</taxon>
    </lineage>
</organism>